<evidence type="ECO:0000313" key="6">
    <source>
        <dbReference type="Proteomes" id="UP000608522"/>
    </source>
</evidence>
<comment type="caution">
    <text evidence="5">The sequence shown here is derived from an EMBL/GenBank/DDBJ whole genome shotgun (WGS) entry which is preliminary data.</text>
</comment>
<dbReference type="EMBL" id="BNED01000005">
    <property type="protein sequence ID" value="GHI80961.1"/>
    <property type="molecule type" value="Genomic_DNA"/>
</dbReference>
<reference evidence="6" key="1">
    <citation type="submission" date="2023-07" db="EMBL/GenBank/DDBJ databases">
        <title>Whole genome shotgun sequence of Streptomyces spororaveus NBRC 15456.</title>
        <authorList>
            <person name="Komaki H."/>
            <person name="Tamura T."/>
        </authorList>
    </citation>
    <scope>NUCLEOTIDE SEQUENCE [LARGE SCALE GENOMIC DNA]</scope>
    <source>
        <strain evidence="6">NBRC 15456</strain>
    </source>
</reference>
<evidence type="ECO:0000256" key="1">
    <source>
        <dbReference type="ARBA" id="ARBA00022729"/>
    </source>
</evidence>
<gene>
    <name evidence="5" type="ORF">Sspor_65220</name>
</gene>
<comment type="similarity">
    <text evidence="2">Belongs to the MTB12 family.</text>
</comment>
<proteinExistence type="inferred from homology"/>
<dbReference type="Pfam" id="PF26580">
    <property type="entry name" value="Mtb12_C"/>
    <property type="match status" value="1"/>
</dbReference>
<feature type="domain" description="Low molecular weight antigen MTB12-like C-terminal" evidence="4">
    <location>
        <begin position="65"/>
        <end position="174"/>
    </location>
</feature>
<evidence type="ECO:0000256" key="3">
    <source>
        <dbReference type="SAM" id="SignalP"/>
    </source>
</evidence>
<evidence type="ECO:0000256" key="2">
    <source>
        <dbReference type="ARBA" id="ARBA00093774"/>
    </source>
</evidence>
<organism evidence="5 6">
    <name type="scientific">Streptomyces spororaveus</name>
    <dbReference type="NCBI Taxonomy" id="284039"/>
    <lineage>
        <taxon>Bacteria</taxon>
        <taxon>Bacillati</taxon>
        <taxon>Actinomycetota</taxon>
        <taxon>Actinomycetes</taxon>
        <taxon>Kitasatosporales</taxon>
        <taxon>Streptomycetaceae</taxon>
        <taxon>Streptomyces</taxon>
    </lineage>
</organism>
<feature type="signal peptide" evidence="3">
    <location>
        <begin position="1"/>
        <end position="34"/>
    </location>
</feature>
<name>A0ABQ3TKN7_9ACTN</name>
<evidence type="ECO:0000259" key="4">
    <source>
        <dbReference type="Pfam" id="PF26580"/>
    </source>
</evidence>
<dbReference type="InterPro" id="IPR058644">
    <property type="entry name" value="Mtb12-like_C"/>
</dbReference>
<dbReference type="RefSeq" id="WP_202202201.1">
    <property type="nucleotide sequence ID" value="NZ_BAAATO010000023.1"/>
</dbReference>
<protein>
    <recommendedName>
        <fullName evidence="4">Low molecular weight antigen MTB12-like C-terminal domain-containing protein</fullName>
    </recommendedName>
</protein>
<accession>A0ABQ3TKN7</accession>
<sequence length="181" mass="18400">MVQSSRRPRAHPRAAARAAACTAAAVLLAAPAVAGWPSPAVAAGAPGPPYAAVLSVPAADEPADPAAAKEQIEKNWTAFFDPKTPTDEKAALLQHGDLLKVLLDGFSAGAEAAKASVEVTDVVFTSPTGAEVTYDLKVGDDTVVPGSKGTVVFEDGVWKVSLKTLCSLVELSGAEAPPLVC</sequence>
<keyword evidence="6" id="KW-1185">Reference proteome</keyword>
<evidence type="ECO:0000313" key="5">
    <source>
        <dbReference type="EMBL" id="GHI80961.1"/>
    </source>
</evidence>
<dbReference type="Proteomes" id="UP000608522">
    <property type="component" value="Unassembled WGS sequence"/>
</dbReference>
<keyword evidence="1 3" id="KW-0732">Signal</keyword>
<feature type="chain" id="PRO_5045160323" description="Low molecular weight antigen MTB12-like C-terminal domain-containing protein" evidence="3">
    <location>
        <begin position="35"/>
        <end position="181"/>
    </location>
</feature>